<reference evidence="4 5" key="1">
    <citation type="submission" date="2022-03" db="EMBL/GenBank/DDBJ databases">
        <title>Novel taxa within the pig intestine.</title>
        <authorList>
            <person name="Wylensek D."/>
            <person name="Bishof K."/>
            <person name="Afrizal A."/>
            <person name="Clavel T."/>
        </authorList>
    </citation>
    <scope>NUCLEOTIDE SEQUENCE [LARGE SCALE GENOMIC DNA]</scope>
    <source>
        <strain evidence="4 5">CLA-KB-P133</strain>
    </source>
</reference>
<dbReference type="Pfam" id="PF01112">
    <property type="entry name" value="Asparaginase_2"/>
    <property type="match status" value="1"/>
</dbReference>
<evidence type="ECO:0000313" key="4">
    <source>
        <dbReference type="EMBL" id="MDX8419529.1"/>
    </source>
</evidence>
<evidence type="ECO:0000256" key="3">
    <source>
        <dbReference type="PIRSR" id="PIRSR600246-3"/>
    </source>
</evidence>
<dbReference type="AlphaFoldDB" id="A0AB35U3M2"/>
<feature type="site" description="Cleavage; by autolysis" evidence="3">
    <location>
        <begin position="146"/>
        <end position="147"/>
    </location>
</feature>
<dbReference type="InterPro" id="IPR029055">
    <property type="entry name" value="Ntn_hydrolases_N"/>
</dbReference>
<dbReference type="Proteomes" id="UP001286174">
    <property type="component" value="Unassembled WGS sequence"/>
</dbReference>
<name>A0AB35U3M2_9FIRM</name>
<dbReference type="SUPFAM" id="SSF56235">
    <property type="entry name" value="N-terminal nucleophile aminohydrolases (Ntn hydrolases)"/>
    <property type="match status" value="1"/>
</dbReference>
<sequence length="295" mass="30890">MTWCVIGTWEMAAQGAVKAADLLAKNGTAKQATLAGVQDVEDNPEFHSVGYGGLPGKDGHIAMDAGYMDGDTLHFGAVSALEGFRSPAAVAQSLADGDANNFRTGAGAALYAEEHGFEKRNNLTPEAQEIFEKKKVEALKAYDGHDTVCFLALDQKGTICATTSTSGLFMKEPGRVGDTPMPGVGYYADSEVGAAAATGMGEEIAKGALSYAAVAAMKAGLPVQSAAEQAVKELNDSLIRRNGYAQPMSLIAIDAHGSWGVGTNCEFTFAVADDKHAMCVYEVIPQEAGLEIRQK</sequence>
<evidence type="ECO:0000313" key="5">
    <source>
        <dbReference type="Proteomes" id="UP001286174"/>
    </source>
</evidence>
<feature type="binding site" evidence="2">
    <location>
        <begin position="175"/>
        <end position="178"/>
    </location>
    <ligand>
        <name>substrate</name>
    </ligand>
</feature>
<dbReference type="EMBL" id="JALBUR010000010">
    <property type="protein sequence ID" value="MDX8419529.1"/>
    <property type="molecule type" value="Genomic_DNA"/>
</dbReference>
<accession>A0AB35U3M2</accession>
<organism evidence="4 5">
    <name type="scientific">Grylomicrobium aquisgranensis</name>
    <dbReference type="NCBI Taxonomy" id="2926318"/>
    <lineage>
        <taxon>Bacteria</taxon>
        <taxon>Bacillati</taxon>
        <taxon>Bacillota</taxon>
        <taxon>Erysipelotrichia</taxon>
        <taxon>Erysipelotrichales</taxon>
        <taxon>Erysipelotrichaceae</taxon>
        <taxon>Grylomicrobium</taxon>
    </lineage>
</organism>
<dbReference type="InterPro" id="IPR000246">
    <property type="entry name" value="Peptidase_T2"/>
</dbReference>
<feature type="binding site" evidence="2">
    <location>
        <begin position="198"/>
        <end position="201"/>
    </location>
    <ligand>
        <name>substrate</name>
    </ligand>
</feature>
<protein>
    <submittedName>
        <fullName evidence="4">Isoaspartyl peptidase/L-asparaginase</fullName>
    </submittedName>
</protein>
<dbReference type="RefSeq" id="WP_277010601.1">
    <property type="nucleotide sequence ID" value="NZ_JALBUR010000010.1"/>
</dbReference>
<dbReference type="Gene3D" id="3.60.20.30">
    <property type="entry name" value="(Glycosyl)asparaginase"/>
    <property type="match status" value="1"/>
</dbReference>
<dbReference type="PANTHER" id="PTHR10188">
    <property type="entry name" value="L-ASPARAGINASE"/>
    <property type="match status" value="1"/>
</dbReference>
<evidence type="ECO:0000256" key="1">
    <source>
        <dbReference type="PIRSR" id="PIRSR600246-1"/>
    </source>
</evidence>
<gene>
    <name evidence="4" type="ORF">MOZ60_05420</name>
</gene>
<comment type="caution">
    <text evidence="4">The sequence shown here is derived from an EMBL/GenBank/DDBJ whole genome shotgun (WGS) entry which is preliminary data.</text>
</comment>
<feature type="active site" description="Nucleophile" evidence="1">
    <location>
        <position position="147"/>
    </location>
</feature>
<dbReference type="PANTHER" id="PTHR10188:SF6">
    <property type="entry name" value="N(4)-(BETA-N-ACETYLGLUCOSAMINYL)-L-ASPARAGINASE"/>
    <property type="match status" value="1"/>
</dbReference>
<proteinExistence type="predicted"/>
<evidence type="ECO:0000256" key="2">
    <source>
        <dbReference type="PIRSR" id="PIRSR600246-2"/>
    </source>
</evidence>
<dbReference type="GO" id="GO:0005737">
    <property type="term" value="C:cytoplasm"/>
    <property type="evidence" value="ECO:0007669"/>
    <property type="project" value="TreeGrafter"/>
</dbReference>
<keyword evidence="5" id="KW-1185">Reference proteome</keyword>
<dbReference type="GO" id="GO:0016811">
    <property type="term" value="F:hydrolase activity, acting on carbon-nitrogen (but not peptide) bonds, in linear amides"/>
    <property type="evidence" value="ECO:0007669"/>
    <property type="project" value="UniProtKB-ARBA"/>
</dbReference>